<protein>
    <submittedName>
        <fullName evidence="1">34620_t:CDS:1</fullName>
    </submittedName>
</protein>
<evidence type="ECO:0000313" key="2">
    <source>
        <dbReference type="Proteomes" id="UP000789901"/>
    </source>
</evidence>
<comment type="caution">
    <text evidence="1">The sequence shown here is derived from an EMBL/GenBank/DDBJ whole genome shotgun (WGS) entry which is preliminary data.</text>
</comment>
<dbReference type="EMBL" id="CAJVQB010003987">
    <property type="protein sequence ID" value="CAG8623620.1"/>
    <property type="molecule type" value="Genomic_DNA"/>
</dbReference>
<evidence type="ECO:0000313" key="1">
    <source>
        <dbReference type="EMBL" id="CAG8623620.1"/>
    </source>
</evidence>
<name>A0ABN7UL49_GIGMA</name>
<organism evidence="1 2">
    <name type="scientific">Gigaspora margarita</name>
    <dbReference type="NCBI Taxonomy" id="4874"/>
    <lineage>
        <taxon>Eukaryota</taxon>
        <taxon>Fungi</taxon>
        <taxon>Fungi incertae sedis</taxon>
        <taxon>Mucoromycota</taxon>
        <taxon>Glomeromycotina</taxon>
        <taxon>Glomeromycetes</taxon>
        <taxon>Diversisporales</taxon>
        <taxon>Gigasporaceae</taxon>
        <taxon>Gigaspora</taxon>
    </lineage>
</organism>
<dbReference type="Proteomes" id="UP000789901">
    <property type="component" value="Unassembled WGS sequence"/>
</dbReference>
<proteinExistence type="predicted"/>
<keyword evidence="2" id="KW-1185">Reference proteome</keyword>
<gene>
    <name evidence="1" type="ORF">GMARGA_LOCUS7971</name>
</gene>
<sequence>MDALSRIVKELLTQTNHQDEMTDEDIEDESTIITKWVDWSGGSDKKMSDSGHSTCELQAETTWTGQVEYGRIDMPNLNYILINKTIDEAYLIDLPQWGEEGHSPEFENDEVYKMIEQPPCIYPEYSLSEWAFYEVTTSDKCDTSEEELPAFNKYINWNHCDFL</sequence>
<reference evidence="1 2" key="1">
    <citation type="submission" date="2021-06" db="EMBL/GenBank/DDBJ databases">
        <authorList>
            <person name="Kallberg Y."/>
            <person name="Tangrot J."/>
            <person name="Rosling A."/>
        </authorList>
    </citation>
    <scope>NUCLEOTIDE SEQUENCE [LARGE SCALE GENOMIC DNA]</scope>
    <source>
        <strain evidence="1 2">120-4 pot B 10/14</strain>
    </source>
</reference>
<accession>A0ABN7UL49</accession>